<feature type="chain" id="PRO_5047100247" evidence="2">
    <location>
        <begin position="26"/>
        <end position="226"/>
    </location>
</feature>
<dbReference type="EMBL" id="JAUSZT010000001">
    <property type="protein sequence ID" value="MDQ0995161.1"/>
    <property type="molecule type" value="Genomic_DNA"/>
</dbReference>
<sequence>MTKSVKLAALAGIFGVLALSSHASAKEVSGSLPDTSRVVSIGGSITEIIFALGEQGRLVGRDTTSVYPKEAFALPDVGYMRALSAEGVLSINPTAIIAVEGSGPEQAVDLLKKASVPFVFVPENYTATSVSEKIRIVGKALSVEDKAKKLADDVEADLAAAQAETKDIKTRRRVLFVLSIQGGKILAAGDHSAANGIIKLAGADNAVEGFTGYKALSDESILLAKP</sequence>
<dbReference type="Gene3D" id="3.40.50.1980">
    <property type="entry name" value="Nitrogenase molybdenum iron protein domain"/>
    <property type="match status" value="2"/>
</dbReference>
<dbReference type="InterPro" id="IPR050902">
    <property type="entry name" value="ABC_Transporter_SBP"/>
</dbReference>
<feature type="domain" description="Fe/B12 periplasmic-binding" evidence="3">
    <location>
        <begin position="37"/>
        <end position="226"/>
    </location>
</feature>
<evidence type="ECO:0000313" key="4">
    <source>
        <dbReference type="EMBL" id="MDQ0995161.1"/>
    </source>
</evidence>
<comment type="caution">
    <text evidence="4">The sequence shown here is derived from an EMBL/GenBank/DDBJ whole genome shotgun (WGS) entry which is preliminary data.</text>
</comment>
<protein>
    <submittedName>
        <fullName evidence="4">Iron complex transport system substrate-binding protein</fullName>
    </submittedName>
</protein>
<dbReference type="Proteomes" id="UP001237780">
    <property type="component" value="Unassembled WGS sequence"/>
</dbReference>
<dbReference type="PANTHER" id="PTHR30535:SF4">
    <property type="entry name" value="HEMIN-BINDING PERIPLASMIC PROTEIN HMUT"/>
    <property type="match status" value="1"/>
</dbReference>
<evidence type="ECO:0000259" key="3">
    <source>
        <dbReference type="PROSITE" id="PS50983"/>
    </source>
</evidence>
<feature type="coiled-coil region" evidence="1">
    <location>
        <begin position="144"/>
        <end position="171"/>
    </location>
</feature>
<dbReference type="PROSITE" id="PS50983">
    <property type="entry name" value="FE_B12_PBP"/>
    <property type="match status" value="1"/>
</dbReference>
<keyword evidence="2" id="KW-0732">Signal</keyword>
<gene>
    <name evidence="4" type="ORF">QFZ34_000338</name>
</gene>
<dbReference type="InterPro" id="IPR002491">
    <property type="entry name" value="ABC_transptr_periplasmic_BD"/>
</dbReference>
<dbReference type="RefSeq" id="WP_307275934.1">
    <property type="nucleotide sequence ID" value="NZ_JAUSZT010000001.1"/>
</dbReference>
<name>A0ABU0S331_9HYPH</name>
<evidence type="ECO:0000256" key="2">
    <source>
        <dbReference type="SAM" id="SignalP"/>
    </source>
</evidence>
<feature type="signal peptide" evidence="2">
    <location>
        <begin position="1"/>
        <end position="25"/>
    </location>
</feature>
<accession>A0ABU0S331</accession>
<dbReference type="SUPFAM" id="SSF53807">
    <property type="entry name" value="Helical backbone' metal receptor"/>
    <property type="match status" value="1"/>
</dbReference>
<dbReference type="Pfam" id="PF01497">
    <property type="entry name" value="Peripla_BP_2"/>
    <property type="match status" value="1"/>
</dbReference>
<evidence type="ECO:0000313" key="5">
    <source>
        <dbReference type="Proteomes" id="UP001237780"/>
    </source>
</evidence>
<reference evidence="4 5" key="1">
    <citation type="submission" date="2023-07" db="EMBL/GenBank/DDBJ databases">
        <title>Comparative genomics of wheat-associated soil bacteria to identify genetic determinants of phenazine resistance.</title>
        <authorList>
            <person name="Mouncey N."/>
        </authorList>
    </citation>
    <scope>NUCLEOTIDE SEQUENCE [LARGE SCALE GENOMIC DNA]</scope>
    <source>
        <strain evidence="4 5">W4I11</strain>
    </source>
</reference>
<dbReference type="PANTHER" id="PTHR30535">
    <property type="entry name" value="VITAMIN B12-BINDING PROTEIN"/>
    <property type="match status" value="1"/>
</dbReference>
<evidence type="ECO:0000256" key="1">
    <source>
        <dbReference type="SAM" id="Coils"/>
    </source>
</evidence>
<keyword evidence="1" id="KW-0175">Coiled coil</keyword>
<proteinExistence type="predicted"/>
<organism evidence="4 5">
    <name type="scientific">Phyllobacterium ifriqiyense</name>
    <dbReference type="NCBI Taxonomy" id="314238"/>
    <lineage>
        <taxon>Bacteria</taxon>
        <taxon>Pseudomonadati</taxon>
        <taxon>Pseudomonadota</taxon>
        <taxon>Alphaproteobacteria</taxon>
        <taxon>Hyphomicrobiales</taxon>
        <taxon>Phyllobacteriaceae</taxon>
        <taxon>Phyllobacterium</taxon>
    </lineage>
</organism>
<feature type="non-terminal residue" evidence="4">
    <location>
        <position position="226"/>
    </location>
</feature>
<keyword evidence="5" id="KW-1185">Reference proteome</keyword>